<proteinExistence type="predicted"/>
<sequence>MCARMFPEELDNIKRTTTYMLTNNNRGNQGRNGNSLAKVYAVGHAGTNPNSNVITAHVTTKETKDKLEKKRLKDVPVIRDFLEVSHKDLTGLPLTRQVEFQMDLIPGAAPIARVPYRLVPSEMKELSNQLKELFDKGFIRPSSSPWGALVLFFKNKDGSF</sequence>
<reference evidence="1" key="1">
    <citation type="journal article" date="2019" name="Sci. Rep.">
        <title>Draft genome of Tanacetum cinerariifolium, the natural source of mosquito coil.</title>
        <authorList>
            <person name="Yamashiro T."/>
            <person name="Shiraishi A."/>
            <person name="Satake H."/>
            <person name="Nakayama K."/>
        </authorList>
    </citation>
    <scope>NUCLEOTIDE SEQUENCE</scope>
</reference>
<dbReference type="SUPFAM" id="SSF56672">
    <property type="entry name" value="DNA/RNA polymerases"/>
    <property type="match status" value="1"/>
</dbReference>
<dbReference type="PANTHER" id="PTHR15503:SF45">
    <property type="entry name" value="RNA-DIRECTED DNA POLYMERASE HOMOLOG"/>
    <property type="match status" value="1"/>
</dbReference>
<evidence type="ECO:0000313" key="1">
    <source>
        <dbReference type="EMBL" id="GFB09600.1"/>
    </source>
</evidence>
<dbReference type="InterPro" id="IPR043502">
    <property type="entry name" value="DNA/RNA_pol_sf"/>
</dbReference>
<keyword evidence="1" id="KW-0548">Nucleotidyltransferase</keyword>
<dbReference type="GO" id="GO:0003964">
    <property type="term" value="F:RNA-directed DNA polymerase activity"/>
    <property type="evidence" value="ECO:0007669"/>
    <property type="project" value="UniProtKB-KW"/>
</dbReference>
<dbReference type="PANTHER" id="PTHR15503">
    <property type="entry name" value="LDOC1 RELATED"/>
    <property type="match status" value="1"/>
</dbReference>
<dbReference type="AlphaFoldDB" id="A0A699KSU3"/>
<keyword evidence="1" id="KW-0808">Transferase</keyword>
<dbReference type="EMBL" id="BKCJ010551078">
    <property type="protein sequence ID" value="GFB09600.1"/>
    <property type="molecule type" value="Genomic_DNA"/>
</dbReference>
<protein>
    <submittedName>
        <fullName evidence="1">Putative reverse transcriptase domain-containing protein</fullName>
    </submittedName>
</protein>
<gene>
    <name evidence="1" type="ORF">Tci_681571</name>
</gene>
<keyword evidence="1" id="KW-0695">RNA-directed DNA polymerase</keyword>
<dbReference type="Gene3D" id="3.10.10.10">
    <property type="entry name" value="HIV Type 1 Reverse Transcriptase, subunit A, domain 1"/>
    <property type="match status" value="1"/>
</dbReference>
<accession>A0A699KSU3</accession>
<organism evidence="1">
    <name type="scientific">Tanacetum cinerariifolium</name>
    <name type="common">Dalmatian daisy</name>
    <name type="synonym">Chrysanthemum cinerariifolium</name>
    <dbReference type="NCBI Taxonomy" id="118510"/>
    <lineage>
        <taxon>Eukaryota</taxon>
        <taxon>Viridiplantae</taxon>
        <taxon>Streptophyta</taxon>
        <taxon>Embryophyta</taxon>
        <taxon>Tracheophyta</taxon>
        <taxon>Spermatophyta</taxon>
        <taxon>Magnoliopsida</taxon>
        <taxon>eudicotyledons</taxon>
        <taxon>Gunneridae</taxon>
        <taxon>Pentapetalae</taxon>
        <taxon>asterids</taxon>
        <taxon>campanulids</taxon>
        <taxon>Asterales</taxon>
        <taxon>Asteraceae</taxon>
        <taxon>Asteroideae</taxon>
        <taxon>Anthemideae</taxon>
        <taxon>Anthemidinae</taxon>
        <taxon>Tanacetum</taxon>
    </lineage>
</organism>
<name>A0A699KSU3_TANCI</name>
<dbReference type="InterPro" id="IPR032567">
    <property type="entry name" value="RTL1-rel"/>
</dbReference>
<comment type="caution">
    <text evidence="1">The sequence shown here is derived from an EMBL/GenBank/DDBJ whole genome shotgun (WGS) entry which is preliminary data.</text>
</comment>